<accession>A0AAD3D0A3</accession>
<feature type="compositionally biased region" description="Low complexity" evidence="1">
    <location>
        <begin position="16"/>
        <end position="34"/>
    </location>
</feature>
<dbReference type="SMART" id="SM00353">
    <property type="entry name" value="HLH"/>
    <property type="match status" value="1"/>
</dbReference>
<feature type="compositionally biased region" description="Polar residues" evidence="1">
    <location>
        <begin position="186"/>
        <end position="196"/>
    </location>
</feature>
<proteinExistence type="predicted"/>
<sequence length="844" mass="90399">MNNSKEEDATISHNPQGTSTAQSAASNSGSGNSTRESDNPQRVRTPATLGSTQHIMNSGTVSHAQNINQQINSAAASYGAILDQLSPEFIVSLKQGMSAVFGNDQDTSLGTVSVNGSSTAGNAITNNASGTSHVNTNTSIQQQQQQSNMLHAVHHNPTQNLGQHPASTMNAATTNTSHTSNHRQHQPSSTTGNATSLQNHSAINAAASISSPWVVNQANIGAVHANTPSHVSVPSGNIVAQHILPTPTAMPLTHSNLLQQQQQQQQQNLNHANTALMQFIQPNNPNSAVNNLFNTVHQAFRSNNAANTLPSASTTNSTNNVTQPNVSSTTISTSTNNQSSHPTHVVQPSNSTIQTNISGLFNAQQHVNTIHSTTPLQQMLNITLPNIQSIQGNTMMGWNVQPTQLQPTQPVQHSQFPSLMFPAQTAQKRKANEITSSNKPQEEEYSNTAVSASSSSAGNSGGSNSRNSGNKPKPAKLAKTTQQVQSPPPVAGQQLSSQHQAQQPPFAVSITGTTGHFRQATESPPTNTMEDILLGRGNGNTSTNASPSNVPLSMKGNSKNMSTEQKKRQEKNIREQKRSQQISQQIKELRQVLTESKVPFQKNKYSILMSVVDYIKNLQERATFLDSEHGKLIHTIQQTSEIVNNGMIHHQDEEENVNVGNDADLLYVQGLDYKAIFEQCVFPIGVAALDGRFLTFNQEFGTLAGLNQESTESLTLFGLLQDVDTDEVFRALGSLLKDSDSEGSGTSGNDSNNQQGTSPDPSSADYGNNDEKNGESGSGSNVSRLGDSGDDGDSGFTYSNGYWSGDLSGANQHLRMHISLSRTADGTPKFFNCSLARSVQDYED</sequence>
<feature type="region of interest" description="Disordered" evidence="1">
    <location>
        <begin position="424"/>
        <end position="503"/>
    </location>
</feature>
<dbReference type="Pfam" id="PF00010">
    <property type="entry name" value="HLH"/>
    <property type="match status" value="1"/>
</dbReference>
<feature type="compositionally biased region" description="Low complexity" evidence="1">
    <location>
        <begin position="308"/>
        <end position="340"/>
    </location>
</feature>
<evidence type="ECO:0000259" key="2">
    <source>
        <dbReference type="PROSITE" id="PS50888"/>
    </source>
</evidence>
<feature type="compositionally biased region" description="Low complexity" evidence="1">
    <location>
        <begin position="493"/>
        <end position="503"/>
    </location>
</feature>
<reference evidence="3 4" key="1">
    <citation type="journal article" date="2021" name="Sci. Rep.">
        <title>The genome of the diatom Chaetoceros tenuissimus carries an ancient integrated fragment of an extant virus.</title>
        <authorList>
            <person name="Hongo Y."/>
            <person name="Kimura K."/>
            <person name="Takaki Y."/>
            <person name="Yoshida Y."/>
            <person name="Baba S."/>
            <person name="Kobayashi G."/>
            <person name="Nagasaki K."/>
            <person name="Hano T."/>
            <person name="Tomaru Y."/>
        </authorList>
    </citation>
    <scope>NUCLEOTIDE SEQUENCE [LARGE SCALE GENOMIC DNA]</scope>
    <source>
        <strain evidence="3 4">NIES-3715</strain>
    </source>
</reference>
<evidence type="ECO:0000313" key="4">
    <source>
        <dbReference type="Proteomes" id="UP001054902"/>
    </source>
</evidence>
<feature type="compositionally biased region" description="Low complexity" evidence="1">
    <location>
        <begin position="166"/>
        <end position="179"/>
    </location>
</feature>
<evidence type="ECO:0000313" key="3">
    <source>
        <dbReference type="EMBL" id="GFH53774.1"/>
    </source>
</evidence>
<feature type="domain" description="BHLH" evidence="2">
    <location>
        <begin position="566"/>
        <end position="618"/>
    </location>
</feature>
<feature type="region of interest" description="Disordered" evidence="1">
    <location>
        <begin position="1"/>
        <end position="45"/>
    </location>
</feature>
<protein>
    <recommendedName>
        <fullName evidence="2">BHLH domain-containing protein</fullName>
    </recommendedName>
</protein>
<feature type="compositionally biased region" description="Low complexity" evidence="1">
    <location>
        <begin position="446"/>
        <end position="470"/>
    </location>
</feature>
<organism evidence="3 4">
    <name type="scientific">Chaetoceros tenuissimus</name>
    <dbReference type="NCBI Taxonomy" id="426638"/>
    <lineage>
        <taxon>Eukaryota</taxon>
        <taxon>Sar</taxon>
        <taxon>Stramenopiles</taxon>
        <taxon>Ochrophyta</taxon>
        <taxon>Bacillariophyta</taxon>
        <taxon>Coscinodiscophyceae</taxon>
        <taxon>Chaetocerotophycidae</taxon>
        <taxon>Chaetocerotales</taxon>
        <taxon>Chaetocerotaceae</taxon>
        <taxon>Chaetoceros</taxon>
    </lineage>
</organism>
<dbReference type="Proteomes" id="UP001054902">
    <property type="component" value="Unassembled WGS sequence"/>
</dbReference>
<dbReference type="EMBL" id="BLLK01000047">
    <property type="protein sequence ID" value="GFH53774.1"/>
    <property type="molecule type" value="Genomic_DNA"/>
</dbReference>
<dbReference type="PROSITE" id="PS50888">
    <property type="entry name" value="BHLH"/>
    <property type="match status" value="1"/>
</dbReference>
<feature type="compositionally biased region" description="Basic and acidic residues" evidence="1">
    <location>
        <begin position="564"/>
        <end position="578"/>
    </location>
</feature>
<feature type="compositionally biased region" description="Basic and acidic residues" evidence="1">
    <location>
        <begin position="1"/>
        <end position="10"/>
    </location>
</feature>
<dbReference type="SUPFAM" id="SSF47459">
    <property type="entry name" value="HLH, helix-loop-helix DNA-binding domain"/>
    <property type="match status" value="1"/>
</dbReference>
<dbReference type="Gene3D" id="4.10.280.10">
    <property type="entry name" value="Helix-loop-helix DNA-binding domain"/>
    <property type="match status" value="1"/>
</dbReference>
<feature type="region of interest" description="Disordered" evidence="1">
    <location>
        <begin position="156"/>
        <end position="196"/>
    </location>
</feature>
<name>A0AAD3D0A3_9STRA</name>
<feature type="region of interest" description="Disordered" evidence="1">
    <location>
        <begin position="738"/>
        <end position="791"/>
    </location>
</feature>
<dbReference type="InterPro" id="IPR036638">
    <property type="entry name" value="HLH_DNA-bd_sf"/>
</dbReference>
<evidence type="ECO:0000256" key="1">
    <source>
        <dbReference type="SAM" id="MobiDB-lite"/>
    </source>
</evidence>
<dbReference type="AlphaFoldDB" id="A0AAD3D0A3"/>
<dbReference type="GO" id="GO:0046983">
    <property type="term" value="F:protein dimerization activity"/>
    <property type="evidence" value="ECO:0007669"/>
    <property type="project" value="InterPro"/>
</dbReference>
<dbReference type="InterPro" id="IPR011598">
    <property type="entry name" value="bHLH_dom"/>
</dbReference>
<feature type="region of interest" description="Disordered" evidence="1">
    <location>
        <begin position="516"/>
        <end position="581"/>
    </location>
</feature>
<feature type="compositionally biased region" description="Polar residues" evidence="1">
    <location>
        <begin position="742"/>
        <end position="761"/>
    </location>
</feature>
<feature type="region of interest" description="Disordered" evidence="1">
    <location>
        <begin position="308"/>
        <end position="348"/>
    </location>
</feature>
<comment type="caution">
    <text evidence="3">The sequence shown here is derived from an EMBL/GenBank/DDBJ whole genome shotgun (WGS) entry which is preliminary data.</text>
</comment>
<feature type="compositionally biased region" description="Polar residues" evidence="1">
    <location>
        <begin position="539"/>
        <end position="563"/>
    </location>
</feature>
<feature type="compositionally biased region" description="Polar residues" evidence="1">
    <location>
        <begin position="516"/>
        <end position="529"/>
    </location>
</feature>
<gene>
    <name evidence="3" type="ORF">CTEN210_10250</name>
</gene>
<keyword evidence="4" id="KW-1185">Reference proteome</keyword>